<dbReference type="Pfam" id="PF13336">
    <property type="entry name" value="AcetylCoA_hyd_C"/>
    <property type="match status" value="1"/>
</dbReference>
<feature type="domain" description="Acetyl-CoA hydrolase/transferase C-terminal" evidence="1">
    <location>
        <begin position="1"/>
        <end position="121"/>
    </location>
</feature>
<evidence type="ECO:0000313" key="3">
    <source>
        <dbReference type="Proteomes" id="UP000054047"/>
    </source>
</evidence>
<dbReference type="PANTHER" id="PTHR21432">
    <property type="entry name" value="ACETYL-COA HYDROLASE-RELATED"/>
    <property type="match status" value="1"/>
</dbReference>
<sequence>MTTINACLEIDLTGQIASESIGNTFYSGFGGQVDFVAASTTTHDCEGKAIIVLPSRTSKGKPKIVPALTQGAGVVTTRGHTHHVVTEYGIANLFGKSIRQRAYELIRIAHPDDREQLEKAAYERFQCMPSQF</sequence>
<dbReference type="Proteomes" id="UP000054047">
    <property type="component" value="Unassembled WGS sequence"/>
</dbReference>
<proteinExistence type="predicted"/>
<accession>A0A0C2CX59</accession>
<dbReference type="PANTHER" id="PTHR21432:SF13">
    <property type="entry name" value="ACETYL-COA HYDROLASE"/>
    <property type="match status" value="1"/>
</dbReference>
<evidence type="ECO:0000313" key="2">
    <source>
        <dbReference type="EMBL" id="KIH54427.1"/>
    </source>
</evidence>
<dbReference type="AlphaFoldDB" id="A0A0C2CX59"/>
<organism evidence="2 3">
    <name type="scientific">Ancylostoma duodenale</name>
    <dbReference type="NCBI Taxonomy" id="51022"/>
    <lineage>
        <taxon>Eukaryota</taxon>
        <taxon>Metazoa</taxon>
        <taxon>Ecdysozoa</taxon>
        <taxon>Nematoda</taxon>
        <taxon>Chromadorea</taxon>
        <taxon>Rhabditida</taxon>
        <taxon>Rhabditina</taxon>
        <taxon>Rhabditomorpha</taxon>
        <taxon>Strongyloidea</taxon>
        <taxon>Ancylostomatidae</taxon>
        <taxon>Ancylostomatinae</taxon>
        <taxon>Ancylostoma</taxon>
    </lineage>
</organism>
<dbReference type="GO" id="GO:0006083">
    <property type="term" value="P:acetate metabolic process"/>
    <property type="evidence" value="ECO:0007669"/>
    <property type="project" value="InterPro"/>
</dbReference>
<gene>
    <name evidence="2" type="ORF">ANCDUO_15426</name>
</gene>
<dbReference type="Gene3D" id="3.40.1080.20">
    <property type="entry name" value="Acetyl-CoA hydrolase/transferase C-terminal domain"/>
    <property type="match status" value="1"/>
</dbReference>
<keyword evidence="3" id="KW-1185">Reference proteome</keyword>
<name>A0A0C2CX59_9BILA</name>
<dbReference type="EMBL" id="KN739111">
    <property type="protein sequence ID" value="KIH54427.1"/>
    <property type="molecule type" value="Genomic_DNA"/>
</dbReference>
<dbReference type="SUPFAM" id="SSF100950">
    <property type="entry name" value="NagB/RpiA/CoA transferase-like"/>
    <property type="match status" value="1"/>
</dbReference>
<dbReference type="InterPro" id="IPR038460">
    <property type="entry name" value="AcetylCoA_hyd_C_sf"/>
</dbReference>
<dbReference type="GO" id="GO:0008775">
    <property type="term" value="F:acetate CoA-transferase activity"/>
    <property type="evidence" value="ECO:0007669"/>
    <property type="project" value="InterPro"/>
</dbReference>
<dbReference type="InterPro" id="IPR037171">
    <property type="entry name" value="NagB/RpiA_transferase-like"/>
</dbReference>
<dbReference type="InterPro" id="IPR026888">
    <property type="entry name" value="AcetylCoA_hyd_C"/>
</dbReference>
<evidence type="ECO:0000259" key="1">
    <source>
        <dbReference type="Pfam" id="PF13336"/>
    </source>
</evidence>
<reference evidence="2 3" key="1">
    <citation type="submission" date="2013-12" db="EMBL/GenBank/DDBJ databases">
        <title>Draft genome of the parsitic nematode Ancylostoma duodenale.</title>
        <authorList>
            <person name="Mitreva M."/>
        </authorList>
    </citation>
    <scope>NUCLEOTIDE SEQUENCE [LARGE SCALE GENOMIC DNA]</scope>
    <source>
        <strain evidence="2 3">Zhejiang</strain>
    </source>
</reference>
<dbReference type="OrthoDB" id="10250396at2759"/>
<dbReference type="GO" id="GO:0005739">
    <property type="term" value="C:mitochondrion"/>
    <property type="evidence" value="ECO:0007669"/>
    <property type="project" value="TreeGrafter"/>
</dbReference>
<protein>
    <recommendedName>
        <fullName evidence="1">Acetyl-CoA hydrolase/transferase C-terminal domain-containing protein</fullName>
    </recommendedName>
</protein>
<dbReference type="InterPro" id="IPR046433">
    <property type="entry name" value="ActCoA_hydro"/>
</dbReference>